<comment type="caution">
    <text evidence="1">The sequence shown here is derived from an EMBL/GenBank/DDBJ whole genome shotgun (WGS) entry which is preliminary data.</text>
</comment>
<gene>
    <name evidence="1" type="ORF">Tco_0989399</name>
</gene>
<protein>
    <submittedName>
        <fullName evidence="1">Uncharacterized protein</fullName>
    </submittedName>
</protein>
<accession>A0ABQ5EUN7</accession>
<dbReference type="EMBL" id="BQNB010016664">
    <property type="protein sequence ID" value="GJT54345.1"/>
    <property type="molecule type" value="Genomic_DNA"/>
</dbReference>
<sequence length="175" mass="19437">MIAEHSSLSLIEEAAFLSFSLCESRLKESAHPRHPFSASLIWMEKIDWMFWKAVAGRGGAGKGGSCVLIPDLVVMAKVGASGFGVSLFHYAAFPLREKWKNLNLDVSFVAPSTFNDSFGLFGWNGDWILETGGCEARMFMQGLGKGWQFKPGVVGRRYFIIKEVSSDNSKRFVLM</sequence>
<evidence type="ECO:0000313" key="2">
    <source>
        <dbReference type="Proteomes" id="UP001151760"/>
    </source>
</evidence>
<reference evidence="1" key="1">
    <citation type="journal article" date="2022" name="Int. J. Mol. Sci.">
        <title>Draft Genome of Tanacetum Coccineum: Genomic Comparison of Closely Related Tanacetum-Family Plants.</title>
        <authorList>
            <person name="Yamashiro T."/>
            <person name="Shiraishi A."/>
            <person name="Nakayama K."/>
            <person name="Satake H."/>
        </authorList>
    </citation>
    <scope>NUCLEOTIDE SEQUENCE</scope>
</reference>
<keyword evidence="2" id="KW-1185">Reference proteome</keyword>
<reference evidence="1" key="2">
    <citation type="submission" date="2022-01" db="EMBL/GenBank/DDBJ databases">
        <authorList>
            <person name="Yamashiro T."/>
            <person name="Shiraishi A."/>
            <person name="Satake H."/>
            <person name="Nakayama K."/>
        </authorList>
    </citation>
    <scope>NUCLEOTIDE SEQUENCE</scope>
</reference>
<evidence type="ECO:0000313" key="1">
    <source>
        <dbReference type="EMBL" id="GJT54345.1"/>
    </source>
</evidence>
<dbReference type="Proteomes" id="UP001151760">
    <property type="component" value="Unassembled WGS sequence"/>
</dbReference>
<proteinExistence type="predicted"/>
<name>A0ABQ5EUN7_9ASTR</name>
<organism evidence="1 2">
    <name type="scientific">Tanacetum coccineum</name>
    <dbReference type="NCBI Taxonomy" id="301880"/>
    <lineage>
        <taxon>Eukaryota</taxon>
        <taxon>Viridiplantae</taxon>
        <taxon>Streptophyta</taxon>
        <taxon>Embryophyta</taxon>
        <taxon>Tracheophyta</taxon>
        <taxon>Spermatophyta</taxon>
        <taxon>Magnoliopsida</taxon>
        <taxon>eudicotyledons</taxon>
        <taxon>Gunneridae</taxon>
        <taxon>Pentapetalae</taxon>
        <taxon>asterids</taxon>
        <taxon>campanulids</taxon>
        <taxon>Asterales</taxon>
        <taxon>Asteraceae</taxon>
        <taxon>Asteroideae</taxon>
        <taxon>Anthemideae</taxon>
        <taxon>Anthemidinae</taxon>
        <taxon>Tanacetum</taxon>
    </lineage>
</organism>